<dbReference type="AlphaFoldDB" id="A0A383EBS3"/>
<dbReference type="InterPro" id="IPR029063">
    <property type="entry name" value="SAM-dependent_MTases_sf"/>
</dbReference>
<feature type="domain" description="Methyltransferase FkbM" evidence="1">
    <location>
        <begin position="45"/>
        <end position="188"/>
    </location>
</feature>
<dbReference type="InterPro" id="IPR052514">
    <property type="entry name" value="SAM-dependent_MTase"/>
</dbReference>
<feature type="non-terminal residue" evidence="2">
    <location>
        <position position="195"/>
    </location>
</feature>
<dbReference type="PANTHER" id="PTHR34203:SF15">
    <property type="entry name" value="SLL1173 PROTEIN"/>
    <property type="match status" value="1"/>
</dbReference>
<evidence type="ECO:0000313" key="2">
    <source>
        <dbReference type="EMBL" id="SVE54286.1"/>
    </source>
</evidence>
<reference evidence="2" key="1">
    <citation type="submission" date="2018-05" db="EMBL/GenBank/DDBJ databases">
        <authorList>
            <person name="Lanie J.A."/>
            <person name="Ng W.-L."/>
            <person name="Kazmierczak K.M."/>
            <person name="Andrzejewski T.M."/>
            <person name="Davidsen T.M."/>
            <person name="Wayne K.J."/>
            <person name="Tettelin H."/>
            <person name="Glass J.I."/>
            <person name="Rusch D."/>
            <person name="Podicherti R."/>
            <person name="Tsui H.-C.T."/>
            <person name="Winkler M.E."/>
        </authorList>
    </citation>
    <scope>NUCLEOTIDE SEQUENCE</scope>
</reference>
<dbReference type="EMBL" id="UINC01224596">
    <property type="protein sequence ID" value="SVE54286.1"/>
    <property type="molecule type" value="Genomic_DNA"/>
</dbReference>
<dbReference type="InterPro" id="IPR006342">
    <property type="entry name" value="FkbM_mtfrase"/>
</dbReference>
<gene>
    <name evidence="2" type="ORF">METZ01_LOCUS507140</name>
</gene>
<dbReference type="Pfam" id="PF05050">
    <property type="entry name" value="Methyltransf_21"/>
    <property type="match status" value="1"/>
</dbReference>
<dbReference type="SUPFAM" id="SSF53335">
    <property type="entry name" value="S-adenosyl-L-methionine-dependent methyltransferases"/>
    <property type="match status" value="1"/>
</dbReference>
<dbReference type="PANTHER" id="PTHR34203">
    <property type="entry name" value="METHYLTRANSFERASE, FKBM FAMILY PROTEIN"/>
    <property type="match status" value="1"/>
</dbReference>
<protein>
    <recommendedName>
        <fullName evidence="1">Methyltransferase FkbM domain-containing protein</fullName>
    </recommendedName>
</protein>
<organism evidence="2">
    <name type="scientific">marine metagenome</name>
    <dbReference type="NCBI Taxonomy" id="408172"/>
    <lineage>
        <taxon>unclassified sequences</taxon>
        <taxon>metagenomes</taxon>
        <taxon>ecological metagenomes</taxon>
    </lineage>
</organism>
<evidence type="ECO:0000259" key="1">
    <source>
        <dbReference type="Pfam" id="PF05050"/>
    </source>
</evidence>
<dbReference type="Gene3D" id="3.40.50.150">
    <property type="entry name" value="Vaccinia Virus protein VP39"/>
    <property type="match status" value="1"/>
</dbReference>
<dbReference type="NCBIfam" id="TIGR01444">
    <property type="entry name" value="fkbM_fam"/>
    <property type="match status" value="1"/>
</dbReference>
<sequence length="195" mass="22564">MKRTFERIILRSPKLYQFISRHRKHSNPDKYIFSQLVKRGDVVVDCGANIGSYTRFFRNLVGSEGFVHSFEPVPATFDELSKNLKSTITNIKLNNKGLFNKQKNEIIYLPDQTSGHASLTNHLNLWNANTIEEISVSLTTLDDYFDDNFIQVLDFMKIDIEGAELFAIQGSEQCLRKHKPILHIEINTRLLKNFD</sequence>
<accession>A0A383EBS3</accession>
<proteinExistence type="predicted"/>
<name>A0A383EBS3_9ZZZZ</name>